<dbReference type="InterPro" id="IPR012677">
    <property type="entry name" value="Nucleotide-bd_a/b_plait_sf"/>
</dbReference>
<evidence type="ECO:0000256" key="1">
    <source>
        <dbReference type="ARBA" id="ARBA00008644"/>
    </source>
</evidence>
<keyword evidence="7" id="KW-0175">Coiled coil</keyword>
<dbReference type="SUPFAM" id="SSF48452">
    <property type="entry name" value="TPR-like"/>
    <property type="match status" value="1"/>
</dbReference>
<dbReference type="Proteomes" id="UP000616769">
    <property type="component" value="Unassembled WGS sequence"/>
</dbReference>
<keyword evidence="4 6" id="KW-0694">RNA-binding</keyword>
<dbReference type="Gene3D" id="1.10.238.10">
    <property type="entry name" value="EF-hand"/>
    <property type="match status" value="1"/>
</dbReference>
<dbReference type="InterPro" id="IPR035979">
    <property type="entry name" value="RBD_domain_sf"/>
</dbReference>
<sequence>MESNVEDMDQQSVENDSDENELIAADDEEDDDEEDDDDDDDDDEEIRKLVKEINVLQDELSYRIDLEKYLLLISKVRKVGDNETLQLVWEKFHQTGLMTTEHWLLRINDVKLALDNQSNFQSILSIHEEAVNDFFDVNLWLSYLETSFWLRDCLEANFLENLIERSLSVAGLDMCKGCDIWKTIIESEKEQLEKLKNKEEKNVELLQQQIQKIFRFYIRKLSIPMLGMENDHQEFNKWMETIQQDYSIDLKSTNSKDITDAGKRHQETLKRLETIKPFEDKLQKAKDLDQIIGIYKEYLKFMKKQNFSLAQCQCLYERAIADSYNDEKLWIEYLQYCDSKIILSDLLFPIYQRALNRCYYSASIHLQWMEAIERCYTGNDHIELEEKINSAFNQALQCIDTLSNVCLWLGYLQFLRRNCHNIGWEDNETKFRDTCEQAITHLDSCVETDDCFEIFKFYSFVEARYLKNTENAHKIWRRFFEASSTKKFAAIHWSQYADFDQLYCDGSKIIKILKEGLELVHDPEILAEKLLNFSKENSDNLNEYQQLFVYCQRCIEKILEKRKRNQQRQAEPEENRNKRKLRENENLSESKRIKAEDRNQQSETKASSKRYHKHGETIKTDDEKKHETIFVSNLDFNCDEEELKKEFEKFGKVNDVRLARNFKGLSKGFGYIEFDSAVSVRKALQNDRMLIHQRPVYISEIDKKKNFQYGQTKEENKLFIKNLPPEITKEDLLEKVFADYKNSIVDARLVTFRNGYSKGIAYIEMENKSVALKAVKEKNGFVLNDRAIFVAISDPSEAMESSNQNDYEPEEDINSALDEEDDVAFEDDDDWSDSERKEEKSSKRNKRTSLKKSKTAPKQQKRSSEPKNRKTSKMSISTISPEYLADIKRTFERFDTENKGRVEFNQLKFAMRALGFEPRKEQIKQISEEFNKDGFITYDDFFQLMSKKIIEKTTDDEILKAFQLFDTEQNGKITFEDLKRVAKELGEKITDDEINEMIDEADLDGDKAVDCQEFLRIMKKTFLY</sequence>
<dbReference type="GO" id="GO:0005509">
    <property type="term" value="F:calcium ion binding"/>
    <property type="evidence" value="ECO:0007669"/>
    <property type="project" value="InterPro"/>
</dbReference>
<dbReference type="GO" id="GO:0006397">
    <property type="term" value="P:mRNA processing"/>
    <property type="evidence" value="ECO:0007669"/>
    <property type="project" value="UniProtKB-KW"/>
</dbReference>
<dbReference type="Pfam" id="PF13499">
    <property type="entry name" value="EF-hand_7"/>
    <property type="match status" value="2"/>
</dbReference>
<reference evidence="9 10" key="1">
    <citation type="journal article" date="2015" name="Parasit. Vectors">
        <title>Draft genome of the scabies mite.</title>
        <authorList>
            <person name="Rider S.D.Jr."/>
            <person name="Morgan M.S."/>
            <person name="Arlian L.G."/>
        </authorList>
    </citation>
    <scope>NUCLEOTIDE SEQUENCE [LARGE SCALE GENOMIC DNA]</scope>
    <source>
        <strain evidence="9">Arlian Lab</strain>
    </source>
</reference>
<evidence type="ECO:0000256" key="7">
    <source>
        <dbReference type="SAM" id="Coils"/>
    </source>
</evidence>
<dbReference type="InterPro" id="IPR011990">
    <property type="entry name" value="TPR-like_helical_dom_sf"/>
</dbReference>
<keyword evidence="2" id="KW-0507">mRNA processing</keyword>
<accession>A0A132A4W3</accession>
<dbReference type="InterPro" id="IPR002048">
    <property type="entry name" value="EF_hand_dom"/>
</dbReference>
<proteinExistence type="inferred from homology"/>
<dbReference type="Gene3D" id="3.30.70.330">
    <property type="match status" value="2"/>
</dbReference>
<feature type="coiled-coil region" evidence="7">
    <location>
        <begin position="178"/>
        <end position="209"/>
    </location>
</feature>
<protein>
    <submittedName>
        <fullName evidence="9">Squamous cell carcinoma antigen recognized by T-cells 3-like protein</fullName>
    </submittedName>
</protein>
<evidence type="ECO:0000313" key="9">
    <source>
        <dbReference type="EMBL" id="KPM05665.1"/>
    </source>
</evidence>
<feature type="region of interest" description="Disordered" evidence="8">
    <location>
        <begin position="562"/>
        <end position="620"/>
    </location>
</feature>
<evidence type="ECO:0000256" key="5">
    <source>
        <dbReference type="ARBA" id="ARBA00023187"/>
    </source>
</evidence>
<keyword evidence="3" id="KW-0106">Calcium</keyword>
<dbReference type="InterPro" id="IPR000504">
    <property type="entry name" value="RRM_dom"/>
</dbReference>
<dbReference type="SUPFAM" id="SSF47473">
    <property type="entry name" value="EF-hand"/>
    <property type="match status" value="1"/>
</dbReference>
<dbReference type="GO" id="GO:0008380">
    <property type="term" value="P:RNA splicing"/>
    <property type="evidence" value="ECO:0007669"/>
    <property type="project" value="UniProtKB-KW"/>
</dbReference>
<dbReference type="VEuPathDB" id="VectorBase:SSCA000297"/>
<dbReference type="PROSITE" id="PS00018">
    <property type="entry name" value="EF_HAND_1"/>
    <property type="match status" value="1"/>
</dbReference>
<dbReference type="PANTHER" id="PTHR48025:SF1">
    <property type="entry name" value="RRM DOMAIN-CONTAINING PROTEIN"/>
    <property type="match status" value="1"/>
</dbReference>
<comment type="similarity">
    <text evidence="1">Belongs to the crooked-neck family.</text>
</comment>
<dbReference type="PROSITE" id="PS50222">
    <property type="entry name" value="EF_HAND_2"/>
    <property type="match status" value="3"/>
</dbReference>
<evidence type="ECO:0000313" key="10">
    <source>
        <dbReference type="Proteomes" id="UP000616769"/>
    </source>
</evidence>
<dbReference type="GO" id="GO:0003729">
    <property type="term" value="F:mRNA binding"/>
    <property type="evidence" value="ECO:0007669"/>
    <property type="project" value="TreeGrafter"/>
</dbReference>
<dbReference type="SUPFAM" id="SSF54928">
    <property type="entry name" value="RNA-binding domain, RBD"/>
    <property type="match status" value="2"/>
</dbReference>
<name>A0A132A4W3_SARSC</name>
<dbReference type="SMART" id="SM00360">
    <property type="entry name" value="RRM"/>
    <property type="match status" value="2"/>
</dbReference>
<feature type="compositionally biased region" description="Acidic residues" evidence="8">
    <location>
        <begin position="807"/>
        <end position="832"/>
    </location>
</feature>
<evidence type="ECO:0000256" key="2">
    <source>
        <dbReference type="ARBA" id="ARBA00022664"/>
    </source>
</evidence>
<evidence type="ECO:0000256" key="4">
    <source>
        <dbReference type="ARBA" id="ARBA00022884"/>
    </source>
</evidence>
<dbReference type="Pfam" id="PF00076">
    <property type="entry name" value="RRM_1"/>
    <property type="match status" value="2"/>
</dbReference>
<feature type="compositionally biased region" description="Basic residues" evidence="8">
    <location>
        <begin position="843"/>
        <end position="861"/>
    </location>
</feature>
<feature type="region of interest" description="Disordered" evidence="8">
    <location>
        <begin position="797"/>
        <end position="876"/>
    </location>
</feature>
<evidence type="ECO:0000256" key="3">
    <source>
        <dbReference type="ARBA" id="ARBA00022837"/>
    </source>
</evidence>
<dbReference type="EMBL" id="JXLN01010412">
    <property type="protein sequence ID" value="KPM05665.1"/>
    <property type="molecule type" value="Genomic_DNA"/>
</dbReference>
<dbReference type="FunFam" id="1.10.238.10:FF:000001">
    <property type="entry name" value="Calmodulin 1"/>
    <property type="match status" value="1"/>
</dbReference>
<dbReference type="InterPro" id="IPR055433">
    <property type="entry name" value="HAT_Syf1-like_N"/>
</dbReference>
<dbReference type="CDD" id="cd00051">
    <property type="entry name" value="EFh"/>
    <property type="match status" value="1"/>
</dbReference>
<dbReference type="OrthoDB" id="360390at2759"/>
<organism evidence="9 10">
    <name type="scientific">Sarcoptes scabiei</name>
    <name type="common">Itch mite</name>
    <name type="synonym">Acarus scabiei</name>
    <dbReference type="NCBI Taxonomy" id="52283"/>
    <lineage>
        <taxon>Eukaryota</taxon>
        <taxon>Metazoa</taxon>
        <taxon>Ecdysozoa</taxon>
        <taxon>Arthropoda</taxon>
        <taxon>Chelicerata</taxon>
        <taxon>Arachnida</taxon>
        <taxon>Acari</taxon>
        <taxon>Acariformes</taxon>
        <taxon>Sarcoptiformes</taxon>
        <taxon>Astigmata</taxon>
        <taxon>Psoroptidia</taxon>
        <taxon>Sarcoptoidea</taxon>
        <taxon>Sarcoptidae</taxon>
        <taxon>Sarcoptinae</taxon>
        <taxon>Sarcoptes</taxon>
    </lineage>
</organism>
<feature type="region of interest" description="Disordered" evidence="8">
    <location>
        <begin position="1"/>
        <end position="43"/>
    </location>
</feature>
<keyword evidence="5" id="KW-0508">mRNA splicing</keyword>
<feature type="compositionally biased region" description="Basic and acidic residues" evidence="8">
    <location>
        <begin position="833"/>
        <end position="842"/>
    </location>
</feature>
<gene>
    <name evidence="9" type="ORF">QR98_0041310</name>
</gene>
<evidence type="ECO:0000256" key="6">
    <source>
        <dbReference type="PROSITE-ProRule" id="PRU00176"/>
    </source>
</evidence>
<dbReference type="SMART" id="SM00054">
    <property type="entry name" value="EFh"/>
    <property type="match status" value="4"/>
</dbReference>
<dbReference type="InterPro" id="IPR050502">
    <property type="entry name" value="Euk_RNA-bind_prot"/>
</dbReference>
<dbReference type="Gene3D" id="1.25.40.10">
    <property type="entry name" value="Tetratricopeptide repeat domain"/>
    <property type="match status" value="2"/>
</dbReference>
<dbReference type="AlphaFoldDB" id="A0A132A4W3"/>
<dbReference type="Pfam" id="PF23233">
    <property type="entry name" value="HAT_Syf1_CNRKL1_N"/>
    <property type="match status" value="1"/>
</dbReference>
<evidence type="ECO:0000256" key="8">
    <source>
        <dbReference type="SAM" id="MobiDB-lite"/>
    </source>
</evidence>
<comment type="caution">
    <text evidence="9">The sequence shown here is derived from an EMBL/GenBank/DDBJ whole genome shotgun (WGS) entry which is preliminary data.</text>
</comment>
<dbReference type="InterPro" id="IPR011992">
    <property type="entry name" value="EF-hand-dom_pair"/>
</dbReference>
<dbReference type="InterPro" id="IPR018247">
    <property type="entry name" value="EF_Hand_1_Ca_BS"/>
</dbReference>
<feature type="compositionally biased region" description="Basic and acidic residues" evidence="8">
    <location>
        <begin position="570"/>
        <end position="600"/>
    </location>
</feature>
<dbReference type="PROSITE" id="PS50102">
    <property type="entry name" value="RRM"/>
    <property type="match status" value="2"/>
</dbReference>
<dbReference type="PANTHER" id="PTHR48025">
    <property type="entry name" value="OS02G0815200 PROTEIN"/>
    <property type="match status" value="1"/>
</dbReference>